<evidence type="ECO:0000256" key="5">
    <source>
        <dbReference type="HAMAP-Rule" id="MF_01114"/>
    </source>
</evidence>
<evidence type="ECO:0000256" key="1">
    <source>
        <dbReference type="ARBA" id="ARBA00004496"/>
    </source>
</evidence>
<dbReference type="Proteomes" id="UP000886129">
    <property type="component" value="Unassembled WGS sequence"/>
</dbReference>
<feature type="domain" description="RecX first three-helical" evidence="6">
    <location>
        <begin position="13"/>
        <end position="52"/>
    </location>
</feature>
<comment type="subcellular location">
    <subcellularLocation>
        <location evidence="1 5">Cytoplasm</location>
    </subcellularLocation>
</comment>
<dbReference type="InterPro" id="IPR053926">
    <property type="entry name" value="RecX_HTH_1st"/>
</dbReference>
<evidence type="ECO:0000256" key="3">
    <source>
        <dbReference type="ARBA" id="ARBA00018111"/>
    </source>
</evidence>
<dbReference type="InterPro" id="IPR003783">
    <property type="entry name" value="Regulatory_RecX"/>
</dbReference>
<evidence type="ECO:0000256" key="2">
    <source>
        <dbReference type="ARBA" id="ARBA00009695"/>
    </source>
</evidence>
<dbReference type="HAMAP" id="MF_01114">
    <property type="entry name" value="RecX"/>
    <property type="match status" value="1"/>
</dbReference>
<name>A0A7C5DWH7_9BACT</name>
<proteinExistence type="inferred from homology"/>
<comment type="similarity">
    <text evidence="2 5">Belongs to the RecX family.</text>
</comment>
<gene>
    <name evidence="5" type="primary">recX</name>
    <name evidence="7" type="ORF">ENL26_01100</name>
</gene>
<evidence type="ECO:0000259" key="6">
    <source>
        <dbReference type="Pfam" id="PF21982"/>
    </source>
</evidence>
<reference evidence="7" key="1">
    <citation type="journal article" date="2020" name="mSystems">
        <title>Genome- and Community-Level Interaction Insights into Carbon Utilization and Element Cycling Functions of Hydrothermarchaeota in Hydrothermal Sediment.</title>
        <authorList>
            <person name="Zhou Z."/>
            <person name="Liu Y."/>
            <person name="Xu W."/>
            <person name="Pan J."/>
            <person name="Luo Z.H."/>
            <person name="Li M."/>
        </authorList>
    </citation>
    <scope>NUCLEOTIDE SEQUENCE [LARGE SCALE GENOMIC DNA]</scope>
    <source>
        <strain evidence="7">HyVt-80</strain>
    </source>
</reference>
<protein>
    <recommendedName>
        <fullName evidence="3 5">Regulatory protein RecX</fullName>
    </recommendedName>
</protein>
<dbReference type="PANTHER" id="PTHR33602">
    <property type="entry name" value="REGULATORY PROTEIN RECX FAMILY PROTEIN"/>
    <property type="match status" value="1"/>
</dbReference>
<keyword evidence="4 5" id="KW-0963">Cytoplasm</keyword>
<accession>A0A7C5DWH7</accession>
<evidence type="ECO:0000256" key="4">
    <source>
        <dbReference type="ARBA" id="ARBA00022490"/>
    </source>
</evidence>
<comment type="caution">
    <text evidence="7">The sequence shown here is derived from an EMBL/GenBank/DDBJ whole genome shotgun (WGS) entry which is preliminary data.</text>
</comment>
<evidence type="ECO:0000313" key="7">
    <source>
        <dbReference type="EMBL" id="HHF08356.1"/>
    </source>
</evidence>
<sequence length="160" mass="19012">MEKDEKKLVFEKAKNDALRLLKYRSRAEKELFVKLKQKGYSFELVTKVIEWLKKSGYVNDEVFAWLYTYDALTVHFKGPHRIRRELTNLGVERQLVEKTLLKLEEEVNVRSVLKQYIEKSKIDFKDAKSLEKLKAKLYRRGFTNSMIVAILKEYSISQDT</sequence>
<dbReference type="EMBL" id="DRTH01000062">
    <property type="protein sequence ID" value="HHF08356.1"/>
    <property type="molecule type" value="Genomic_DNA"/>
</dbReference>
<organism evidence="7">
    <name type="scientific">Kosmotoga arenicorallina</name>
    <dbReference type="NCBI Taxonomy" id="688066"/>
    <lineage>
        <taxon>Bacteria</taxon>
        <taxon>Thermotogati</taxon>
        <taxon>Thermotogota</taxon>
        <taxon>Thermotogae</taxon>
        <taxon>Kosmotogales</taxon>
        <taxon>Kosmotogaceae</taxon>
        <taxon>Kosmotoga</taxon>
    </lineage>
</organism>
<dbReference type="Pfam" id="PF21982">
    <property type="entry name" value="RecX_HTH1"/>
    <property type="match status" value="1"/>
</dbReference>
<dbReference type="PANTHER" id="PTHR33602:SF1">
    <property type="entry name" value="REGULATORY PROTEIN RECX FAMILY PROTEIN"/>
    <property type="match status" value="1"/>
</dbReference>
<dbReference type="GO" id="GO:0005737">
    <property type="term" value="C:cytoplasm"/>
    <property type="evidence" value="ECO:0007669"/>
    <property type="project" value="UniProtKB-SubCell"/>
</dbReference>
<dbReference type="GO" id="GO:0006282">
    <property type="term" value="P:regulation of DNA repair"/>
    <property type="evidence" value="ECO:0007669"/>
    <property type="project" value="UniProtKB-UniRule"/>
</dbReference>
<dbReference type="AlphaFoldDB" id="A0A7C5DWH7"/>
<comment type="function">
    <text evidence="5">Modulates RecA activity.</text>
</comment>
<dbReference type="Gene3D" id="1.10.10.10">
    <property type="entry name" value="Winged helix-like DNA-binding domain superfamily/Winged helix DNA-binding domain"/>
    <property type="match status" value="2"/>
</dbReference>
<dbReference type="InterPro" id="IPR036388">
    <property type="entry name" value="WH-like_DNA-bd_sf"/>
</dbReference>